<evidence type="ECO:0000256" key="1">
    <source>
        <dbReference type="SAM" id="Phobius"/>
    </source>
</evidence>
<evidence type="ECO:0000313" key="2">
    <source>
        <dbReference type="EMBL" id="MFC4533243.1"/>
    </source>
</evidence>
<reference evidence="3" key="1">
    <citation type="journal article" date="2019" name="Int. J. Syst. Evol. Microbiol.">
        <title>The Global Catalogue of Microorganisms (GCM) 10K type strain sequencing project: providing services to taxonomists for standard genome sequencing and annotation.</title>
        <authorList>
            <consortium name="The Broad Institute Genomics Platform"/>
            <consortium name="The Broad Institute Genome Sequencing Center for Infectious Disease"/>
            <person name="Wu L."/>
            <person name="Ma J."/>
        </authorList>
    </citation>
    <scope>NUCLEOTIDE SEQUENCE [LARGE SCALE GENOMIC DNA]</scope>
    <source>
        <strain evidence="3">CGMCC 4.7132</strain>
    </source>
</reference>
<keyword evidence="3" id="KW-1185">Reference proteome</keyword>
<feature type="transmembrane region" description="Helical" evidence="1">
    <location>
        <begin position="119"/>
        <end position="141"/>
    </location>
</feature>
<dbReference type="RefSeq" id="WP_380842485.1">
    <property type="nucleotide sequence ID" value="NZ_JBHSFP010000014.1"/>
</dbReference>
<evidence type="ECO:0000313" key="3">
    <source>
        <dbReference type="Proteomes" id="UP001596004"/>
    </source>
</evidence>
<accession>A0ABV9CLN9</accession>
<gene>
    <name evidence="2" type="ORF">ACFO60_20920</name>
</gene>
<proteinExistence type="predicted"/>
<evidence type="ECO:0008006" key="4">
    <source>
        <dbReference type="Google" id="ProtNLM"/>
    </source>
</evidence>
<keyword evidence="1" id="KW-0812">Transmembrane</keyword>
<keyword evidence="1" id="KW-1133">Transmembrane helix</keyword>
<dbReference type="EMBL" id="JBHSFP010000014">
    <property type="protein sequence ID" value="MFC4533243.1"/>
    <property type="molecule type" value="Genomic_DNA"/>
</dbReference>
<dbReference type="Proteomes" id="UP001596004">
    <property type="component" value="Unassembled WGS sequence"/>
</dbReference>
<name>A0ABV9CLN9_9ACTN</name>
<organism evidence="2 3">
    <name type="scientific">Sphaerisporangium dianthi</name>
    <dbReference type="NCBI Taxonomy" id="1436120"/>
    <lineage>
        <taxon>Bacteria</taxon>
        <taxon>Bacillati</taxon>
        <taxon>Actinomycetota</taxon>
        <taxon>Actinomycetes</taxon>
        <taxon>Streptosporangiales</taxon>
        <taxon>Streptosporangiaceae</taxon>
        <taxon>Sphaerisporangium</taxon>
    </lineage>
</organism>
<keyword evidence="1" id="KW-0472">Membrane</keyword>
<protein>
    <recommendedName>
        <fullName evidence="4">DUF3592 domain-containing protein</fullName>
    </recommendedName>
</protein>
<comment type="caution">
    <text evidence="2">The sequence shown here is derived from an EMBL/GenBank/DDBJ whole genome shotgun (WGS) entry which is preliminary data.</text>
</comment>
<feature type="transmembrane region" description="Helical" evidence="1">
    <location>
        <begin position="12"/>
        <end position="30"/>
    </location>
</feature>
<sequence>MTEGRSRQGRSPVFAAALTLVGAFLLYLAVPHIGPVVRAARADGVPGVFTAETLACVQHPGHESCSWSGEFRSDDGALRQAEVTLYGADRETMRAGERTRAFDTGRAGRVYGPGGSREWVFTALLLLAGLAIVLFPYAGPLRRLFGSRQRRAVLARSGG</sequence>